<feature type="chain" id="PRO_5022997944" evidence="1">
    <location>
        <begin position="20"/>
        <end position="151"/>
    </location>
</feature>
<dbReference type="EMBL" id="CABIKO010000537">
    <property type="protein sequence ID" value="VVA37445.1"/>
    <property type="molecule type" value="Genomic_DNA"/>
</dbReference>
<organism evidence="2 3">
    <name type="scientific">Prunus dulcis</name>
    <name type="common">Almond</name>
    <name type="synonym">Amygdalus dulcis</name>
    <dbReference type="NCBI Taxonomy" id="3755"/>
    <lineage>
        <taxon>Eukaryota</taxon>
        <taxon>Viridiplantae</taxon>
        <taxon>Streptophyta</taxon>
        <taxon>Embryophyta</taxon>
        <taxon>Tracheophyta</taxon>
        <taxon>Spermatophyta</taxon>
        <taxon>Magnoliopsida</taxon>
        <taxon>eudicotyledons</taxon>
        <taxon>Gunneridae</taxon>
        <taxon>Pentapetalae</taxon>
        <taxon>rosids</taxon>
        <taxon>fabids</taxon>
        <taxon>Rosales</taxon>
        <taxon>Rosaceae</taxon>
        <taxon>Amygdaloideae</taxon>
        <taxon>Amygdaleae</taxon>
        <taxon>Prunus</taxon>
    </lineage>
</organism>
<dbReference type="AlphaFoldDB" id="A0A5E4GC26"/>
<feature type="signal peptide" evidence="1">
    <location>
        <begin position="1"/>
        <end position="19"/>
    </location>
</feature>
<dbReference type="Proteomes" id="UP000327085">
    <property type="component" value="Chromosome 1"/>
</dbReference>
<name>A0A5E4GC26_PRUDU</name>
<gene>
    <name evidence="2" type="ORF">ALMOND_2B030829</name>
</gene>
<evidence type="ECO:0000313" key="2">
    <source>
        <dbReference type="EMBL" id="VVA37445.1"/>
    </source>
</evidence>
<dbReference type="Gramene" id="VVA37445">
    <property type="protein sequence ID" value="VVA37445"/>
    <property type="gene ID" value="Prudul26B030829"/>
</dbReference>
<dbReference type="PANTHER" id="PTHR34458:SF5">
    <property type="entry name" value="POLLEN OLE E 1 ALLERGEN AND EXTENSIN FAMILY PROTEIN"/>
    <property type="match status" value="1"/>
</dbReference>
<protein>
    <submittedName>
        <fullName evidence="2">PREDICTED: phylloplanin</fullName>
    </submittedName>
</protein>
<proteinExistence type="predicted"/>
<dbReference type="PANTHER" id="PTHR34458">
    <property type="entry name" value="POLLEN OLE E 1 ALLERGEN AND EXTENSIN FAMILY PROTEIN-RELATED"/>
    <property type="match status" value="1"/>
</dbReference>
<keyword evidence="1" id="KW-0732">Signal</keyword>
<dbReference type="InterPro" id="IPR040404">
    <property type="entry name" value="Phylloplanin-like"/>
</dbReference>
<dbReference type="InParanoid" id="A0A5E4GC26"/>
<evidence type="ECO:0000256" key="1">
    <source>
        <dbReference type="SAM" id="SignalP"/>
    </source>
</evidence>
<evidence type="ECO:0000313" key="3">
    <source>
        <dbReference type="Proteomes" id="UP000327085"/>
    </source>
</evidence>
<reference evidence="3" key="1">
    <citation type="journal article" date="2020" name="Plant J.">
        <title>Transposons played a major role in the diversification between the closely related almond and peach genomes: results from the almond genome sequence.</title>
        <authorList>
            <person name="Alioto T."/>
            <person name="Alexiou K.G."/>
            <person name="Bardil A."/>
            <person name="Barteri F."/>
            <person name="Castanera R."/>
            <person name="Cruz F."/>
            <person name="Dhingra A."/>
            <person name="Duval H."/>
            <person name="Fernandez I Marti A."/>
            <person name="Frias L."/>
            <person name="Galan B."/>
            <person name="Garcia J.L."/>
            <person name="Howad W."/>
            <person name="Gomez-Garrido J."/>
            <person name="Gut M."/>
            <person name="Julca I."/>
            <person name="Morata J."/>
            <person name="Puigdomenech P."/>
            <person name="Ribeca P."/>
            <person name="Rubio Cabetas M.J."/>
            <person name="Vlasova A."/>
            <person name="Wirthensohn M."/>
            <person name="Garcia-Mas J."/>
            <person name="Gabaldon T."/>
            <person name="Casacuberta J.M."/>
            <person name="Arus P."/>
        </authorList>
    </citation>
    <scope>NUCLEOTIDE SEQUENCE [LARGE SCALE GENOMIC DNA]</scope>
    <source>
        <strain evidence="3">cv. Texas</strain>
    </source>
</reference>
<dbReference type="OMA" id="QCGNENT"/>
<sequence length="151" mass="16490">MAFKAIFVAIVCLLVSARAVSPILVRGIRILGHVFCTVDNFAVDPLHTPIFPNATVVLQCGNENTTIVSTRTNNAEAFHILLDPSISVASSIESDCRLVVTTPLANCNAALSPTRTLSSELLFFLTLIGDVVFDTYVPRRFHAQRLSNLYK</sequence>
<accession>A0A5E4GC26</accession>